<dbReference type="InterPro" id="IPR000847">
    <property type="entry name" value="LysR_HTH_N"/>
</dbReference>
<dbReference type="Gene3D" id="3.40.190.290">
    <property type="match status" value="1"/>
</dbReference>
<dbReference type="InterPro" id="IPR050950">
    <property type="entry name" value="HTH-type_LysR_regulators"/>
</dbReference>
<evidence type="ECO:0000256" key="1">
    <source>
        <dbReference type="ARBA" id="ARBA00009437"/>
    </source>
</evidence>
<dbReference type="InterPro" id="IPR005119">
    <property type="entry name" value="LysR_subst-bd"/>
</dbReference>
<proteinExistence type="inferred from homology"/>
<dbReference type="InterPro" id="IPR036388">
    <property type="entry name" value="WH-like_DNA-bd_sf"/>
</dbReference>
<keyword evidence="2" id="KW-0805">Transcription regulation</keyword>
<dbReference type="GO" id="GO:0003700">
    <property type="term" value="F:DNA-binding transcription factor activity"/>
    <property type="evidence" value="ECO:0007669"/>
    <property type="project" value="InterPro"/>
</dbReference>
<evidence type="ECO:0000313" key="7">
    <source>
        <dbReference type="Proteomes" id="UP000019146"/>
    </source>
</evidence>
<dbReference type="Proteomes" id="UP000019146">
    <property type="component" value="Chromosome 1"/>
</dbReference>
<organism evidence="6 7">
    <name type="scientific">Paraburkholderia caribensis MBA4</name>
    <dbReference type="NCBI Taxonomy" id="1323664"/>
    <lineage>
        <taxon>Bacteria</taxon>
        <taxon>Pseudomonadati</taxon>
        <taxon>Pseudomonadota</taxon>
        <taxon>Betaproteobacteria</taxon>
        <taxon>Burkholderiales</taxon>
        <taxon>Burkholderiaceae</taxon>
        <taxon>Paraburkholderia</taxon>
    </lineage>
</organism>
<comment type="similarity">
    <text evidence="1">Belongs to the LysR transcriptional regulatory family.</text>
</comment>
<dbReference type="SUPFAM" id="SSF46785">
    <property type="entry name" value="Winged helix' DNA-binding domain"/>
    <property type="match status" value="1"/>
</dbReference>
<dbReference type="GO" id="GO:0005829">
    <property type="term" value="C:cytosol"/>
    <property type="evidence" value="ECO:0007669"/>
    <property type="project" value="TreeGrafter"/>
</dbReference>
<dbReference type="PANTHER" id="PTHR30419">
    <property type="entry name" value="HTH-TYPE TRANSCRIPTIONAL REGULATOR YBHD"/>
    <property type="match status" value="1"/>
</dbReference>
<dbReference type="Gene3D" id="1.10.10.10">
    <property type="entry name" value="Winged helix-like DNA-binding domain superfamily/Winged helix DNA-binding domain"/>
    <property type="match status" value="1"/>
</dbReference>
<evidence type="ECO:0000313" key="6">
    <source>
        <dbReference type="EMBL" id="ALL64776.1"/>
    </source>
</evidence>
<keyword evidence="4" id="KW-0804">Transcription</keyword>
<evidence type="ECO:0000256" key="4">
    <source>
        <dbReference type="ARBA" id="ARBA00023163"/>
    </source>
</evidence>
<dbReference type="KEGG" id="bcai:K788_0002285"/>
<evidence type="ECO:0000259" key="5">
    <source>
        <dbReference type="PROSITE" id="PS50931"/>
    </source>
</evidence>
<name>A0A0P0R8T5_9BURK</name>
<dbReference type="SUPFAM" id="SSF53850">
    <property type="entry name" value="Periplasmic binding protein-like II"/>
    <property type="match status" value="1"/>
</dbReference>
<keyword evidence="3" id="KW-0238">DNA-binding</keyword>
<evidence type="ECO:0000256" key="2">
    <source>
        <dbReference type="ARBA" id="ARBA00023015"/>
    </source>
</evidence>
<dbReference type="Pfam" id="PF00126">
    <property type="entry name" value="HTH_1"/>
    <property type="match status" value="1"/>
</dbReference>
<feature type="domain" description="HTH lysR-type" evidence="5">
    <location>
        <begin position="14"/>
        <end position="71"/>
    </location>
</feature>
<dbReference type="PROSITE" id="PS50931">
    <property type="entry name" value="HTH_LYSR"/>
    <property type="match status" value="1"/>
</dbReference>
<gene>
    <name evidence="6" type="ORF">K788_0002285</name>
</gene>
<sequence>MVVTCDATFHPPDMKLHQLSTLAAIAETGSIRAAARQLGLSPAAVTKSVRELETDLRAPLVIRGTSGVAFTEYGRALVVHARLVLGQLARAEAELEAMRGAAAGKLSVGVTPWLALTFLPETVNRFKQKMPDVQLEFFEGLLAVVQPRLRDGSLDFSIGRPPPASPQSEFHNVPLFSTHSAVVARRGHPLGECRTLHELQDAEWVLNWDPASRESMADNLFRKRGMRVPHTIHLAHSFAIVLGLLQQTDFLSIFPWPLVEVNIAKENLRALPLREVVDETIVSITSRRGVPVSPAAACFIECLREVIDEGARSHDADRRRLFHSIELLF</sequence>
<dbReference type="AlphaFoldDB" id="A0A0P0R8T5"/>
<accession>A0A0P0R8T5</accession>
<dbReference type="Pfam" id="PF03466">
    <property type="entry name" value="LysR_substrate"/>
    <property type="match status" value="1"/>
</dbReference>
<evidence type="ECO:0000256" key="3">
    <source>
        <dbReference type="ARBA" id="ARBA00023125"/>
    </source>
</evidence>
<reference evidence="6 7" key="1">
    <citation type="journal article" date="2014" name="Genome Announc.">
        <title>Draft Genome Sequence of the Haloacid-Degrading Burkholderia caribensis Strain MBA4.</title>
        <authorList>
            <person name="Pan Y."/>
            <person name="Kong K.F."/>
            <person name="Tsang J.S."/>
        </authorList>
    </citation>
    <scope>NUCLEOTIDE SEQUENCE [LARGE SCALE GENOMIC DNA]</scope>
    <source>
        <strain evidence="6 7">MBA4</strain>
    </source>
</reference>
<dbReference type="PANTHER" id="PTHR30419:SF30">
    <property type="entry name" value="LYSR FAMILY TRANSCRIPTIONAL REGULATOR"/>
    <property type="match status" value="1"/>
</dbReference>
<protein>
    <submittedName>
        <fullName evidence="6">Transcriptional regulatory protein</fullName>
    </submittedName>
</protein>
<dbReference type="InterPro" id="IPR036390">
    <property type="entry name" value="WH_DNA-bd_sf"/>
</dbReference>
<dbReference type="GO" id="GO:0003677">
    <property type="term" value="F:DNA binding"/>
    <property type="evidence" value="ECO:0007669"/>
    <property type="project" value="UniProtKB-KW"/>
</dbReference>
<dbReference type="EMBL" id="CP012746">
    <property type="protein sequence ID" value="ALL64776.1"/>
    <property type="molecule type" value="Genomic_DNA"/>
</dbReference>